<dbReference type="Proteomes" id="UP000886817">
    <property type="component" value="Unassembled WGS sequence"/>
</dbReference>
<evidence type="ECO:0000313" key="2">
    <source>
        <dbReference type="Proteomes" id="UP000886817"/>
    </source>
</evidence>
<proteinExistence type="predicted"/>
<reference evidence="1" key="1">
    <citation type="journal article" date="2021" name="PeerJ">
        <title>Extensive microbial diversity within the chicken gut microbiome revealed by metagenomics and culture.</title>
        <authorList>
            <person name="Gilroy R."/>
            <person name="Ravi A."/>
            <person name="Getino M."/>
            <person name="Pursley I."/>
            <person name="Horton D.L."/>
            <person name="Alikhan N.F."/>
            <person name="Baker D."/>
            <person name="Gharbi K."/>
            <person name="Hall N."/>
            <person name="Watson M."/>
            <person name="Adriaenssens E.M."/>
            <person name="Foster-Nyarko E."/>
            <person name="Jarju S."/>
            <person name="Secka A."/>
            <person name="Antonio M."/>
            <person name="Oren A."/>
            <person name="Chaudhuri R.R."/>
            <person name="La Ragione R."/>
            <person name="Hildebrand F."/>
            <person name="Pallen M.J."/>
        </authorList>
    </citation>
    <scope>NUCLEOTIDE SEQUENCE</scope>
    <source>
        <strain evidence="1">ChiSjej1B19-8411</strain>
    </source>
</reference>
<accession>A0A9D1WGS1</accession>
<dbReference type="EMBL" id="DXEX01000059">
    <property type="protein sequence ID" value="HIX58542.1"/>
    <property type="molecule type" value="Genomic_DNA"/>
</dbReference>
<organism evidence="1 2">
    <name type="scientific">Candidatus Blautia gallistercoris</name>
    <dbReference type="NCBI Taxonomy" id="2838490"/>
    <lineage>
        <taxon>Bacteria</taxon>
        <taxon>Bacillati</taxon>
        <taxon>Bacillota</taxon>
        <taxon>Clostridia</taxon>
        <taxon>Lachnospirales</taxon>
        <taxon>Lachnospiraceae</taxon>
        <taxon>Blautia</taxon>
    </lineage>
</organism>
<gene>
    <name evidence="1" type="ORF">IAA45_02330</name>
</gene>
<dbReference type="AlphaFoldDB" id="A0A9D1WGS1"/>
<sequence>MKYVTYYETEEVVPDKDHGNDFSDMHTEKQKKTDYIERYHFVSFYGKAENTPKYSICRKNKEKIYLEKSSSQNGLFWRECEEISQEEARQMKTGDLGWMKNDTRYLVRDFYLQMTINDLRYDYYETYDRQEYVYQRNDRIVFNRNIKRIRGDYVLDVLPEGFVQIRLRRAKTIPRVIQNMMQGLEFTEEVPVYV</sequence>
<name>A0A9D1WGS1_9FIRM</name>
<comment type="caution">
    <text evidence="1">The sequence shown here is derived from an EMBL/GenBank/DDBJ whole genome shotgun (WGS) entry which is preliminary data.</text>
</comment>
<reference evidence="1" key="2">
    <citation type="submission" date="2021-04" db="EMBL/GenBank/DDBJ databases">
        <authorList>
            <person name="Gilroy R."/>
        </authorList>
    </citation>
    <scope>NUCLEOTIDE SEQUENCE</scope>
    <source>
        <strain evidence="1">ChiSjej1B19-8411</strain>
    </source>
</reference>
<protein>
    <submittedName>
        <fullName evidence="1">Uncharacterized protein</fullName>
    </submittedName>
</protein>
<evidence type="ECO:0000313" key="1">
    <source>
        <dbReference type="EMBL" id="HIX58542.1"/>
    </source>
</evidence>